<evidence type="ECO:0000313" key="1">
    <source>
        <dbReference type="EMBL" id="MFC3891244.1"/>
    </source>
</evidence>
<reference evidence="2" key="1">
    <citation type="journal article" date="2019" name="Int. J. Syst. Evol. Microbiol.">
        <title>The Global Catalogue of Microorganisms (GCM) 10K type strain sequencing project: providing services to taxonomists for standard genome sequencing and annotation.</title>
        <authorList>
            <consortium name="The Broad Institute Genomics Platform"/>
            <consortium name="The Broad Institute Genome Sequencing Center for Infectious Disease"/>
            <person name="Wu L."/>
            <person name="Ma J."/>
        </authorList>
    </citation>
    <scope>NUCLEOTIDE SEQUENCE [LARGE SCALE GENOMIC DNA]</scope>
    <source>
        <strain evidence="2">CGMCC 4.7405</strain>
    </source>
</reference>
<name>A0ABV8BP55_9PSEU</name>
<proteinExistence type="predicted"/>
<keyword evidence="2" id="KW-1185">Reference proteome</keyword>
<protein>
    <submittedName>
        <fullName evidence="1">Uncharacterized protein</fullName>
    </submittedName>
</protein>
<accession>A0ABV8BP55</accession>
<sequence length="99" mass="10374">MIERCSDKRVLFQESALDPGMTVSDRGGTSMAHLDQFPVPAPVAGIAEPHQSTAAAILRAAGLGLFSAAEADLMIDRIRALAIRYPAEVLPASPDGTVT</sequence>
<organism evidence="1 2">
    <name type="scientific">Lentzea rhizosphaerae</name>
    <dbReference type="NCBI Taxonomy" id="2041025"/>
    <lineage>
        <taxon>Bacteria</taxon>
        <taxon>Bacillati</taxon>
        <taxon>Actinomycetota</taxon>
        <taxon>Actinomycetes</taxon>
        <taxon>Pseudonocardiales</taxon>
        <taxon>Pseudonocardiaceae</taxon>
        <taxon>Lentzea</taxon>
    </lineage>
</organism>
<gene>
    <name evidence="1" type="ORF">ACFOWZ_07125</name>
</gene>
<comment type="caution">
    <text evidence="1">The sequence shown here is derived from an EMBL/GenBank/DDBJ whole genome shotgun (WGS) entry which is preliminary data.</text>
</comment>
<evidence type="ECO:0000313" key="2">
    <source>
        <dbReference type="Proteomes" id="UP001595690"/>
    </source>
</evidence>
<dbReference type="RefSeq" id="WP_382370387.1">
    <property type="nucleotide sequence ID" value="NZ_JBHRZI010000010.1"/>
</dbReference>
<dbReference type="Proteomes" id="UP001595690">
    <property type="component" value="Unassembled WGS sequence"/>
</dbReference>
<dbReference type="EMBL" id="JBHRZI010000010">
    <property type="protein sequence ID" value="MFC3891244.1"/>
    <property type="molecule type" value="Genomic_DNA"/>
</dbReference>